<dbReference type="AlphaFoldDB" id="A0A173Z763"/>
<evidence type="ECO:0000259" key="4">
    <source>
        <dbReference type="PROSITE" id="PS51733"/>
    </source>
</evidence>
<dbReference type="GO" id="GO:0005737">
    <property type="term" value="C:cytoplasm"/>
    <property type="evidence" value="ECO:0007669"/>
    <property type="project" value="TreeGrafter"/>
</dbReference>
<dbReference type="CDD" id="cd16442">
    <property type="entry name" value="BPL"/>
    <property type="match status" value="1"/>
</dbReference>
<organism evidence="5 6">
    <name type="scientific">Clostridium disporicum</name>
    <dbReference type="NCBI Taxonomy" id="84024"/>
    <lineage>
        <taxon>Bacteria</taxon>
        <taxon>Bacillati</taxon>
        <taxon>Bacillota</taxon>
        <taxon>Clostridia</taxon>
        <taxon>Eubacteriales</taxon>
        <taxon>Clostridiaceae</taxon>
        <taxon>Clostridium</taxon>
    </lineage>
</organism>
<dbReference type="InterPro" id="IPR004143">
    <property type="entry name" value="BPL_LPL_catalytic"/>
</dbReference>
<evidence type="ECO:0000256" key="3">
    <source>
        <dbReference type="ARBA" id="ARBA00024227"/>
    </source>
</evidence>
<dbReference type="InterPro" id="IPR045864">
    <property type="entry name" value="aa-tRNA-synth_II/BPL/LPL"/>
</dbReference>
<dbReference type="RefSeq" id="WP_055263368.1">
    <property type="nucleotide sequence ID" value="NZ_CABIXQ010000002.1"/>
</dbReference>
<dbReference type="GO" id="GO:0009249">
    <property type="term" value="P:protein lipoylation"/>
    <property type="evidence" value="ECO:0007669"/>
    <property type="project" value="UniProtKB-ARBA"/>
</dbReference>
<keyword evidence="2" id="KW-0092">Biotin</keyword>
<sequence>MDNILTTELNNFKLLYPNIEFYFFEEIDSTNNFCKSLANKGFDKPTLVLSDKQICGRGTKGRNWLSPKNKGLWFSLLLKPDFSTKFLSIIPILTATAIYETLLEFDIKATIKWPNDIFIKDKKLGGILTESNISNEKIDYLIIGIGININLDITDFDLELQNKATSLKIAYGNDFNRFKILNTFIKKFSNIYSDITEDKIISILKIYKANSCILNKEVSLHYNNTYEIVTPIDIANDGSLLVKDSNNIIKQIYSGEVSLRF</sequence>
<dbReference type="GO" id="GO:0016740">
    <property type="term" value="F:transferase activity"/>
    <property type="evidence" value="ECO:0007669"/>
    <property type="project" value="UniProtKB-ARBA"/>
</dbReference>
<dbReference type="Gene3D" id="2.30.30.100">
    <property type="match status" value="1"/>
</dbReference>
<proteinExistence type="predicted"/>
<dbReference type="Pfam" id="PF03099">
    <property type="entry name" value="BPL_LplA_LipB"/>
    <property type="match status" value="1"/>
</dbReference>
<evidence type="ECO:0000313" key="6">
    <source>
        <dbReference type="Proteomes" id="UP000095594"/>
    </source>
</evidence>
<dbReference type="GO" id="GO:0004077">
    <property type="term" value="F:biotin--[biotin carboxyl-carrier protein] ligase activity"/>
    <property type="evidence" value="ECO:0007669"/>
    <property type="project" value="UniProtKB-EC"/>
</dbReference>
<reference evidence="5 6" key="1">
    <citation type="submission" date="2015-09" db="EMBL/GenBank/DDBJ databases">
        <authorList>
            <consortium name="Pathogen Informatics"/>
        </authorList>
    </citation>
    <scope>NUCLEOTIDE SEQUENCE [LARGE SCALE GENOMIC DNA]</scope>
    <source>
        <strain evidence="5 6">2789STDY5834856</strain>
    </source>
</reference>
<dbReference type="Pfam" id="PF02237">
    <property type="entry name" value="BPL_C"/>
    <property type="match status" value="1"/>
</dbReference>
<dbReference type="InterPro" id="IPR004408">
    <property type="entry name" value="Biotin_CoA_COase_ligase"/>
</dbReference>
<dbReference type="PANTHER" id="PTHR12835:SF5">
    <property type="entry name" value="BIOTIN--PROTEIN LIGASE"/>
    <property type="match status" value="1"/>
</dbReference>
<keyword evidence="1 5" id="KW-0436">Ligase</keyword>
<dbReference type="SUPFAM" id="SSF55681">
    <property type="entry name" value="Class II aaRS and biotin synthetases"/>
    <property type="match status" value="1"/>
</dbReference>
<dbReference type="PANTHER" id="PTHR12835">
    <property type="entry name" value="BIOTIN PROTEIN LIGASE"/>
    <property type="match status" value="1"/>
</dbReference>
<evidence type="ECO:0000256" key="1">
    <source>
        <dbReference type="ARBA" id="ARBA00022598"/>
    </source>
</evidence>
<dbReference type="OrthoDB" id="9807064at2"/>
<dbReference type="Proteomes" id="UP000095594">
    <property type="component" value="Unassembled WGS sequence"/>
</dbReference>
<accession>A0A173Z763</accession>
<dbReference type="InterPro" id="IPR003142">
    <property type="entry name" value="BPL_C"/>
</dbReference>
<dbReference type="Gene3D" id="3.30.930.10">
    <property type="entry name" value="Bira Bifunctional Protein, Domain 2"/>
    <property type="match status" value="1"/>
</dbReference>
<dbReference type="PROSITE" id="PS51733">
    <property type="entry name" value="BPL_LPL_CATALYTIC"/>
    <property type="match status" value="1"/>
</dbReference>
<evidence type="ECO:0000256" key="2">
    <source>
        <dbReference type="ARBA" id="ARBA00023267"/>
    </source>
</evidence>
<gene>
    <name evidence="5" type="primary">birA</name>
    <name evidence="5" type="ORF">ERS852471_00382</name>
</gene>
<protein>
    <recommendedName>
        <fullName evidence="3">biotin--[biotin carboxyl-carrier protein] ligase</fullName>
        <ecNumber evidence="3">6.3.4.15</ecNumber>
    </recommendedName>
</protein>
<dbReference type="EC" id="6.3.4.15" evidence="3"/>
<name>A0A173Z763_9CLOT</name>
<feature type="domain" description="BPL/LPL catalytic" evidence="4">
    <location>
        <begin position="20"/>
        <end position="196"/>
    </location>
</feature>
<evidence type="ECO:0000313" key="5">
    <source>
        <dbReference type="EMBL" id="CUN71035.1"/>
    </source>
</evidence>
<dbReference type="EMBL" id="CYZX01000002">
    <property type="protein sequence ID" value="CUN71035.1"/>
    <property type="molecule type" value="Genomic_DNA"/>
</dbReference>
<dbReference type="NCBIfam" id="TIGR00121">
    <property type="entry name" value="birA_ligase"/>
    <property type="match status" value="1"/>
</dbReference>